<dbReference type="RefSeq" id="WP_098738628.1">
    <property type="nucleotide sequence ID" value="NZ_PDKW01000042.1"/>
</dbReference>
<dbReference type="SUPFAM" id="SSF47413">
    <property type="entry name" value="lambda repressor-like DNA-binding domains"/>
    <property type="match status" value="1"/>
</dbReference>
<sequence>MSDTFFDRIERRLIATGQTEEAASKRAGRNRGYIRDLKRKKSVPNSKNIAGLAVALECSSEYLLGIMEDPGAPPVAKVTEVVEGESPITDDERLLITIYRALPEEDKKWIWQQVLREAEKAGIAVGDAE</sequence>
<keyword evidence="2" id="KW-1185">Reference proteome</keyword>
<dbReference type="GO" id="GO:0003677">
    <property type="term" value="F:DNA binding"/>
    <property type="evidence" value="ECO:0007669"/>
    <property type="project" value="InterPro"/>
</dbReference>
<dbReference type="EMBL" id="PDKW01000042">
    <property type="protein sequence ID" value="PGH55913.1"/>
    <property type="molecule type" value="Genomic_DNA"/>
</dbReference>
<evidence type="ECO:0000313" key="1">
    <source>
        <dbReference type="EMBL" id="PGH55913.1"/>
    </source>
</evidence>
<dbReference type="Gene3D" id="1.10.260.40">
    <property type="entry name" value="lambda repressor-like DNA-binding domains"/>
    <property type="match status" value="1"/>
</dbReference>
<accession>A0A2B8BEE6</accession>
<gene>
    <name evidence="1" type="ORF">CRT60_21935</name>
</gene>
<comment type="caution">
    <text evidence="1">The sequence shown here is derived from an EMBL/GenBank/DDBJ whole genome shotgun (WGS) entry which is preliminary data.</text>
</comment>
<dbReference type="OrthoDB" id="7363968at2"/>
<protein>
    <submittedName>
        <fullName evidence="1">Uncharacterized protein</fullName>
    </submittedName>
</protein>
<proteinExistence type="predicted"/>
<dbReference type="InterPro" id="IPR010982">
    <property type="entry name" value="Lambda_DNA-bd_dom_sf"/>
</dbReference>
<reference evidence="2" key="1">
    <citation type="submission" date="2017-10" db="EMBL/GenBank/DDBJ databases">
        <authorList>
            <person name="Kravchenko I.K."/>
            <person name="Grouzdev D.S."/>
        </authorList>
    </citation>
    <scope>NUCLEOTIDE SEQUENCE [LARGE SCALE GENOMIC DNA]</scope>
    <source>
        <strain evidence="2">B2</strain>
    </source>
</reference>
<organism evidence="1 2">
    <name type="scientific">Azospirillum palustre</name>
    <dbReference type="NCBI Taxonomy" id="2044885"/>
    <lineage>
        <taxon>Bacteria</taxon>
        <taxon>Pseudomonadati</taxon>
        <taxon>Pseudomonadota</taxon>
        <taxon>Alphaproteobacteria</taxon>
        <taxon>Rhodospirillales</taxon>
        <taxon>Azospirillaceae</taxon>
        <taxon>Azospirillum</taxon>
    </lineage>
</organism>
<dbReference type="Proteomes" id="UP000225379">
    <property type="component" value="Unassembled WGS sequence"/>
</dbReference>
<name>A0A2B8BEE6_9PROT</name>
<dbReference type="AlphaFoldDB" id="A0A2B8BEE6"/>
<evidence type="ECO:0000313" key="2">
    <source>
        <dbReference type="Proteomes" id="UP000225379"/>
    </source>
</evidence>